<dbReference type="PATRIC" id="fig|1286171.3.peg.670"/>
<protein>
    <submittedName>
        <fullName evidence="1">Uncharacterized protein</fullName>
    </submittedName>
</protein>
<sequence length="79" mass="9425">MNRYTKVIGLRGHYFLKEFDKSKKNKLQIRKVADFTVRKFFLEGKCDVLIYFEETEKEVLVTPDSSPELIKQYLGEDFL</sequence>
<organism evidence="1 2">
    <name type="scientific">Peptoclostridium acidaminophilum DSM 3953</name>
    <dbReference type="NCBI Taxonomy" id="1286171"/>
    <lineage>
        <taxon>Bacteria</taxon>
        <taxon>Bacillati</taxon>
        <taxon>Bacillota</taxon>
        <taxon>Clostridia</taxon>
        <taxon>Peptostreptococcales</taxon>
        <taxon>Peptoclostridiaceae</taxon>
        <taxon>Peptoclostridium</taxon>
    </lineage>
</organism>
<dbReference type="eggNOG" id="ENOG5033MU9">
    <property type="taxonomic scope" value="Bacteria"/>
</dbReference>
<evidence type="ECO:0000313" key="2">
    <source>
        <dbReference type="Proteomes" id="UP000019591"/>
    </source>
</evidence>
<reference evidence="1 2" key="1">
    <citation type="journal article" date="2014" name="Genome Announc.">
        <title>Complete Genome Sequence of Amino Acid-Utilizing Eubacterium acidaminophilum al-2 (DSM 3953).</title>
        <authorList>
            <person name="Poehlein A."/>
            <person name="Andreesen J.R."/>
            <person name="Daniel R."/>
        </authorList>
    </citation>
    <scope>NUCLEOTIDE SEQUENCE [LARGE SCALE GENOMIC DNA]</scope>
    <source>
        <strain evidence="1 2">DSM 3953</strain>
    </source>
</reference>
<name>W8T589_PEPAC</name>
<keyword evidence="2" id="KW-1185">Reference proteome</keyword>
<dbReference type="AlphaFoldDB" id="W8T589"/>
<dbReference type="HOGENOM" id="CLU_2567918_0_0_9"/>
<gene>
    <name evidence="1" type="ORF">EAL2_c07240</name>
</gene>
<dbReference type="EMBL" id="CP007452">
    <property type="protein sequence ID" value="AHM56025.1"/>
    <property type="molecule type" value="Genomic_DNA"/>
</dbReference>
<proteinExistence type="predicted"/>
<dbReference type="STRING" id="1286171.EAL2_c07240"/>
<evidence type="ECO:0000313" key="1">
    <source>
        <dbReference type="EMBL" id="AHM56025.1"/>
    </source>
</evidence>
<accession>W8T589</accession>
<dbReference type="Proteomes" id="UP000019591">
    <property type="component" value="Chromosome"/>
</dbReference>
<dbReference type="OrthoDB" id="1754982at2"/>
<dbReference type="KEGG" id="eac:EAL2_c07240"/>